<accession>A0A8S5NTD9</accession>
<reference evidence="1" key="1">
    <citation type="journal article" date="2021" name="Proc. Natl. Acad. Sci. U.S.A.">
        <title>A Catalog of Tens of Thousands of Viruses from Human Metagenomes Reveals Hidden Associations with Chronic Diseases.</title>
        <authorList>
            <person name="Tisza M.J."/>
            <person name="Buck C.B."/>
        </authorList>
    </citation>
    <scope>NUCLEOTIDE SEQUENCE</scope>
    <source>
        <strain evidence="1">CtnMb19</strain>
    </source>
</reference>
<evidence type="ECO:0000313" key="1">
    <source>
        <dbReference type="EMBL" id="DAD98006.1"/>
    </source>
</evidence>
<dbReference type="EMBL" id="BK015251">
    <property type="protein sequence ID" value="DAD98006.1"/>
    <property type="molecule type" value="Genomic_DNA"/>
</dbReference>
<name>A0A8S5NTD9_9CAUD</name>
<protein>
    <submittedName>
        <fullName evidence="1">Uncharacterized protein</fullName>
    </submittedName>
</protein>
<sequence length="43" mass="4793">MGTKKFPRSRESFCRKLQNIPHKAGGSICIVVATLFSTCGERH</sequence>
<organism evidence="1">
    <name type="scientific">Siphoviridae sp. ctnMb19</name>
    <dbReference type="NCBI Taxonomy" id="2825659"/>
    <lineage>
        <taxon>Viruses</taxon>
        <taxon>Duplodnaviria</taxon>
        <taxon>Heunggongvirae</taxon>
        <taxon>Uroviricota</taxon>
        <taxon>Caudoviricetes</taxon>
    </lineage>
</organism>
<proteinExistence type="predicted"/>